<sequence>MTFDLEEAKNYLREHGWVRVPSVLTAAEAAGVLDRLWKAKAAAEARGEDTYLSFLDPNPSNVRVFYLLELDKIFRELISHSTAISMVKAVLGENFLISNFTANIARPGSQSMALHSDQSIVFPDPWQNVWALNVIWCLTNVNKENGATQYIPGSNKWVYRKEVPENAPEMLVPFEGKAGDIIVMDGRVWHTSGSNVTKDQDRALLFGYYTAPFMRQQVNWTAKLPKEVQDTCSEELREWLGLNPVGNIGMTGDLRYMAVQYPDDKKKAGETVVAAPQDEPVGVPRITWNLAFELLTETNVLSQREHEITENYDASSLLELLSTGSLSSLEVVTAYCKRAAIAQQLTNCLTEIFFDKALEQGKECDEYVARYGKTKGPFHGLPISVKVENWICVTSYGTQQWAYRVW</sequence>
<dbReference type="EMBL" id="JFFI01000268">
    <property type="protein sequence ID" value="KXH68603.1"/>
    <property type="molecule type" value="Genomic_DNA"/>
</dbReference>
<evidence type="ECO:0000313" key="5">
    <source>
        <dbReference type="Proteomes" id="UP000070121"/>
    </source>
</evidence>
<dbReference type="InterPro" id="IPR023631">
    <property type="entry name" value="Amidase_dom"/>
</dbReference>
<dbReference type="GO" id="GO:0016787">
    <property type="term" value="F:hydrolase activity"/>
    <property type="evidence" value="ECO:0007669"/>
    <property type="project" value="UniProtKB-KW"/>
</dbReference>
<dbReference type="SUPFAM" id="SSF75304">
    <property type="entry name" value="Amidase signature (AS) enzymes"/>
    <property type="match status" value="1"/>
</dbReference>
<dbReference type="Pfam" id="PF05721">
    <property type="entry name" value="PhyH"/>
    <property type="match status" value="1"/>
</dbReference>
<dbReference type="InterPro" id="IPR008775">
    <property type="entry name" value="Phytyl_CoA_dOase-like"/>
</dbReference>
<comment type="caution">
    <text evidence="4">The sequence shown here is derived from an EMBL/GenBank/DDBJ whole genome shotgun (WGS) entry which is preliminary data.</text>
</comment>
<dbReference type="STRING" id="1209931.A0A135V7E0"/>
<dbReference type="Gene3D" id="2.60.120.620">
    <property type="entry name" value="q2cbj1_9rhob like domain"/>
    <property type="match status" value="1"/>
</dbReference>
<evidence type="ECO:0000256" key="2">
    <source>
        <dbReference type="ARBA" id="ARBA00022801"/>
    </source>
</evidence>
<dbReference type="PANTHER" id="PTHR46072">
    <property type="entry name" value="AMIDASE-RELATED-RELATED"/>
    <property type="match status" value="1"/>
</dbReference>
<feature type="domain" description="Amidase" evidence="3">
    <location>
        <begin position="330"/>
        <end position="403"/>
    </location>
</feature>
<dbReference type="Gene3D" id="3.90.1300.10">
    <property type="entry name" value="Amidase signature (AS) domain"/>
    <property type="match status" value="1"/>
</dbReference>
<dbReference type="Proteomes" id="UP000070121">
    <property type="component" value="Unassembled WGS sequence"/>
</dbReference>
<organism evidence="4 5">
    <name type="scientific">Colletotrichum salicis</name>
    <dbReference type="NCBI Taxonomy" id="1209931"/>
    <lineage>
        <taxon>Eukaryota</taxon>
        <taxon>Fungi</taxon>
        <taxon>Dikarya</taxon>
        <taxon>Ascomycota</taxon>
        <taxon>Pezizomycotina</taxon>
        <taxon>Sordariomycetes</taxon>
        <taxon>Hypocreomycetidae</taxon>
        <taxon>Glomerellales</taxon>
        <taxon>Glomerellaceae</taxon>
        <taxon>Colletotrichum</taxon>
        <taxon>Colletotrichum acutatum species complex</taxon>
    </lineage>
</organism>
<evidence type="ECO:0000256" key="1">
    <source>
        <dbReference type="ARBA" id="ARBA00009199"/>
    </source>
</evidence>
<gene>
    <name evidence="4" type="ORF">CSAL01_05963</name>
</gene>
<accession>A0A135V7E0</accession>
<protein>
    <recommendedName>
        <fullName evidence="3">Amidase domain-containing protein</fullName>
    </recommendedName>
</protein>
<proteinExistence type="inferred from homology"/>
<keyword evidence="5" id="KW-1185">Reference proteome</keyword>
<dbReference type="SUPFAM" id="SSF51197">
    <property type="entry name" value="Clavaminate synthase-like"/>
    <property type="match status" value="1"/>
</dbReference>
<evidence type="ECO:0000259" key="3">
    <source>
        <dbReference type="Pfam" id="PF01425"/>
    </source>
</evidence>
<reference evidence="4 5" key="1">
    <citation type="submission" date="2014-02" db="EMBL/GenBank/DDBJ databases">
        <title>The genome sequence of Colletotrichum salicis CBS 607.94.</title>
        <authorList>
            <person name="Baroncelli R."/>
            <person name="Thon M.R."/>
        </authorList>
    </citation>
    <scope>NUCLEOTIDE SEQUENCE [LARGE SCALE GENOMIC DNA]</scope>
    <source>
        <strain evidence="4 5">CBS 607.94</strain>
    </source>
</reference>
<keyword evidence="2" id="KW-0378">Hydrolase</keyword>
<dbReference type="AlphaFoldDB" id="A0A135V7E0"/>
<dbReference type="Pfam" id="PF01425">
    <property type="entry name" value="Amidase"/>
    <property type="match status" value="1"/>
</dbReference>
<dbReference type="PANTHER" id="PTHR46072:SF5">
    <property type="entry name" value="GENERAL AMIDASE-C"/>
    <property type="match status" value="1"/>
</dbReference>
<name>A0A135V7E0_9PEZI</name>
<evidence type="ECO:0000313" key="4">
    <source>
        <dbReference type="EMBL" id="KXH68603.1"/>
    </source>
</evidence>
<comment type="similarity">
    <text evidence="1">Belongs to the amidase family.</text>
</comment>
<dbReference type="OrthoDB" id="445007at2759"/>
<dbReference type="InterPro" id="IPR036928">
    <property type="entry name" value="AS_sf"/>
</dbReference>